<keyword evidence="2" id="KW-1185">Reference proteome</keyword>
<reference evidence="1 2" key="1">
    <citation type="submission" date="2021-01" db="EMBL/GenBank/DDBJ databases">
        <title>Belnapia mucosa sp. nov. and Belnapia arida sp. nov., isolated from the Tabernas Desert (Almeria, Spain).</title>
        <authorList>
            <person name="Molina-Menor E."/>
            <person name="Vidal-Verdu A."/>
            <person name="Calonge A."/>
            <person name="Satari L."/>
            <person name="Pereto J."/>
            <person name="Porcar M."/>
        </authorList>
    </citation>
    <scope>NUCLEOTIDE SEQUENCE [LARGE SCALE GENOMIC DNA]</scope>
    <source>
        <strain evidence="1 2">T18</strain>
    </source>
</reference>
<dbReference type="Proteomes" id="UP000660885">
    <property type="component" value="Unassembled WGS sequence"/>
</dbReference>
<name>A0ABS1UCP8_9PROT</name>
<evidence type="ECO:0000313" key="1">
    <source>
        <dbReference type="EMBL" id="MBL6082290.1"/>
    </source>
</evidence>
<comment type="caution">
    <text evidence="1">The sequence shown here is derived from an EMBL/GenBank/DDBJ whole genome shotgun (WGS) entry which is preliminary data.</text>
</comment>
<proteinExistence type="predicted"/>
<dbReference type="EMBL" id="JAETWB010000057">
    <property type="protein sequence ID" value="MBL6082290.1"/>
    <property type="molecule type" value="Genomic_DNA"/>
</dbReference>
<gene>
    <name evidence="1" type="ORF">JMJ56_30400</name>
</gene>
<evidence type="ECO:0000313" key="2">
    <source>
        <dbReference type="Proteomes" id="UP000660885"/>
    </source>
</evidence>
<sequence length="75" mass="7717">MTWLPGDLTVEVNGKVVAHWTGADAVPDDPMGFGAMGYVGTSADAWMGGGPNGSTPSTVTYEIDNVVMSQWAGIA</sequence>
<organism evidence="1 2">
    <name type="scientific">Belnapia arida</name>
    <dbReference type="NCBI Taxonomy" id="2804533"/>
    <lineage>
        <taxon>Bacteria</taxon>
        <taxon>Pseudomonadati</taxon>
        <taxon>Pseudomonadota</taxon>
        <taxon>Alphaproteobacteria</taxon>
        <taxon>Acetobacterales</taxon>
        <taxon>Roseomonadaceae</taxon>
        <taxon>Belnapia</taxon>
    </lineage>
</organism>
<dbReference type="RefSeq" id="WP_202835501.1">
    <property type="nucleotide sequence ID" value="NZ_JAETWB010000057.1"/>
</dbReference>
<protein>
    <submittedName>
        <fullName evidence="1">Uncharacterized protein</fullName>
    </submittedName>
</protein>
<accession>A0ABS1UCP8</accession>